<accession>L8WQ05</accession>
<reference evidence="1 2" key="1">
    <citation type="journal article" date="2013" name="Nat. Commun.">
        <title>The evolution and pathogenic mechanisms of the rice sheath blight pathogen.</title>
        <authorList>
            <person name="Zheng A."/>
            <person name="Lin R."/>
            <person name="Xu L."/>
            <person name="Qin P."/>
            <person name="Tang C."/>
            <person name="Ai P."/>
            <person name="Zhang D."/>
            <person name="Liu Y."/>
            <person name="Sun Z."/>
            <person name="Feng H."/>
            <person name="Wang Y."/>
            <person name="Chen Y."/>
            <person name="Liang X."/>
            <person name="Fu R."/>
            <person name="Li Q."/>
            <person name="Zhang J."/>
            <person name="Yu X."/>
            <person name="Xie Z."/>
            <person name="Ding L."/>
            <person name="Guan P."/>
            <person name="Tang J."/>
            <person name="Liang Y."/>
            <person name="Wang S."/>
            <person name="Deng Q."/>
            <person name="Li S."/>
            <person name="Zhu J."/>
            <person name="Wang L."/>
            <person name="Liu H."/>
            <person name="Li P."/>
        </authorList>
    </citation>
    <scope>NUCLEOTIDE SEQUENCE [LARGE SCALE GENOMIC DNA]</scope>
    <source>
        <strain evidence="2">AG-1 IA</strain>
    </source>
</reference>
<protein>
    <submittedName>
        <fullName evidence="1">Uncharacterized protein</fullName>
    </submittedName>
</protein>
<sequence>MLKLNRKTLLAVECPDSKHLVAFANVVDAEGPKCIQSQTKILSAWGEVFGRSLPVLYSTCRIDAKYTIFQHILFQISNKSKLMVLQFDRSQRTDTPTEYT</sequence>
<dbReference type="EMBL" id="AFRT01002029">
    <property type="protein sequence ID" value="ELU38842.1"/>
    <property type="molecule type" value="Genomic_DNA"/>
</dbReference>
<proteinExistence type="predicted"/>
<evidence type="ECO:0000313" key="1">
    <source>
        <dbReference type="EMBL" id="ELU38842.1"/>
    </source>
</evidence>
<keyword evidence="2" id="KW-1185">Reference proteome</keyword>
<gene>
    <name evidence="1" type="ORF">AG1IA_07128</name>
</gene>
<dbReference type="HOGENOM" id="CLU_2307974_0_0_1"/>
<dbReference type="AlphaFoldDB" id="L8WQ05"/>
<organism evidence="1 2">
    <name type="scientific">Thanatephorus cucumeris (strain AG1-IA)</name>
    <name type="common">Rice sheath blight fungus</name>
    <name type="synonym">Rhizoctonia solani</name>
    <dbReference type="NCBI Taxonomy" id="983506"/>
    <lineage>
        <taxon>Eukaryota</taxon>
        <taxon>Fungi</taxon>
        <taxon>Dikarya</taxon>
        <taxon>Basidiomycota</taxon>
        <taxon>Agaricomycotina</taxon>
        <taxon>Agaricomycetes</taxon>
        <taxon>Cantharellales</taxon>
        <taxon>Ceratobasidiaceae</taxon>
        <taxon>Rhizoctonia</taxon>
        <taxon>Rhizoctonia solani AG-1</taxon>
    </lineage>
</organism>
<evidence type="ECO:0000313" key="2">
    <source>
        <dbReference type="Proteomes" id="UP000011668"/>
    </source>
</evidence>
<dbReference type="Proteomes" id="UP000011668">
    <property type="component" value="Unassembled WGS sequence"/>
</dbReference>
<comment type="caution">
    <text evidence="1">The sequence shown here is derived from an EMBL/GenBank/DDBJ whole genome shotgun (WGS) entry which is preliminary data.</text>
</comment>
<name>L8WQ05_THACA</name>